<evidence type="ECO:0000313" key="1">
    <source>
        <dbReference type="EMBL" id="GJD97939.1"/>
    </source>
</evidence>
<comment type="caution">
    <text evidence="1">The sequence shown here is derived from an EMBL/GenBank/DDBJ whole genome shotgun (WGS) entry which is preliminary data.</text>
</comment>
<dbReference type="Proteomes" id="UP001055125">
    <property type="component" value="Unassembled WGS sequence"/>
</dbReference>
<keyword evidence="2" id="KW-1185">Reference proteome</keyword>
<organism evidence="1 2">
    <name type="scientific">Methylobacterium iners</name>
    <dbReference type="NCBI Taxonomy" id="418707"/>
    <lineage>
        <taxon>Bacteria</taxon>
        <taxon>Pseudomonadati</taxon>
        <taxon>Pseudomonadota</taxon>
        <taxon>Alphaproteobacteria</taxon>
        <taxon>Hyphomicrobiales</taxon>
        <taxon>Methylobacteriaceae</taxon>
        <taxon>Methylobacterium</taxon>
    </lineage>
</organism>
<dbReference type="RefSeq" id="WP_283206805.1">
    <property type="nucleotide sequence ID" value="NZ_BPQP01000130.1"/>
</dbReference>
<dbReference type="EMBL" id="BPQP01000130">
    <property type="protein sequence ID" value="GJD97939.1"/>
    <property type="molecule type" value="Genomic_DNA"/>
</dbReference>
<gene>
    <name evidence="1" type="ORF">OCOJLMKI_5178</name>
</gene>
<sequence length="43" mass="4616">MNIYDSDAVAQATIALMARLLETLKQNKVLSPEDISALINGAI</sequence>
<accession>A0ABQ4S616</accession>
<reference evidence="1" key="1">
    <citation type="journal article" date="2021" name="Front. Microbiol.">
        <title>Comprehensive Comparative Genomics and Phenotyping of Methylobacterium Species.</title>
        <authorList>
            <person name="Alessa O."/>
            <person name="Ogura Y."/>
            <person name="Fujitani Y."/>
            <person name="Takami H."/>
            <person name="Hayashi T."/>
            <person name="Sahin N."/>
            <person name="Tani A."/>
        </authorList>
    </citation>
    <scope>NUCLEOTIDE SEQUENCE</scope>
    <source>
        <strain evidence="1">DSM 19015</strain>
    </source>
</reference>
<name>A0ABQ4S616_9HYPH</name>
<protein>
    <submittedName>
        <fullName evidence="1">Uncharacterized protein</fullName>
    </submittedName>
</protein>
<evidence type="ECO:0000313" key="2">
    <source>
        <dbReference type="Proteomes" id="UP001055125"/>
    </source>
</evidence>
<reference evidence="1" key="2">
    <citation type="submission" date="2021-08" db="EMBL/GenBank/DDBJ databases">
        <authorList>
            <person name="Tani A."/>
            <person name="Ola A."/>
            <person name="Ogura Y."/>
            <person name="Katsura K."/>
            <person name="Hayashi T."/>
        </authorList>
    </citation>
    <scope>NUCLEOTIDE SEQUENCE</scope>
    <source>
        <strain evidence="1">DSM 19015</strain>
    </source>
</reference>
<proteinExistence type="predicted"/>